<proteinExistence type="predicted"/>
<dbReference type="Gene3D" id="3.40.50.720">
    <property type="entry name" value="NAD(P)-binding Rossmann-like Domain"/>
    <property type="match status" value="1"/>
</dbReference>
<feature type="domain" description="Enoyl reductase (ER)" evidence="3">
    <location>
        <begin position="10"/>
        <end position="322"/>
    </location>
</feature>
<dbReference type="SMART" id="SM00829">
    <property type="entry name" value="PKS_ER"/>
    <property type="match status" value="1"/>
</dbReference>
<dbReference type="PANTHER" id="PTHR48106">
    <property type="entry name" value="QUINONE OXIDOREDUCTASE PIG3-RELATED"/>
    <property type="match status" value="1"/>
</dbReference>
<dbReference type="InterPro" id="IPR020843">
    <property type="entry name" value="ER"/>
</dbReference>
<dbReference type="CDD" id="cd08292">
    <property type="entry name" value="ETR_like_2"/>
    <property type="match status" value="1"/>
</dbReference>
<sequence>MRSVVFERFGAPSEVLGTAERPIPQPGPGEIRVRLVLSPIHNHDLWTIRGTYGVKPALPATGGTEALGIVDALGEGVSGPAIGRRVVITGVSGVWSEFFLAPAARAIPIPDSIDDETACQLIAMPVSALILLHDLEVKAGDWIAQNAANGAVGRLVARLAAKRGVRVLSVVRRDAGLAELSAAGIGDAVSSEHVGWQERVQAITGGAPILRGVDSVGGEAANQLAELLASGGRLVSFGAMSNRPLEISSGLLIFRRITVSGFWAAVRTGELGPKLGEMIGELITMAASGELRLPVDGVFPLEKAAEAAAASDRPGRGGKVVLKP</sequence>
<dbReference type="EMBL" id="JACIDS010000005">
    <property type="protein sequence ID" value="MBB3932893.1"/>
    <property type="molecule type" value="Genomic_DNA"/>
</dbReference>
<dbReference type="InterPro" id="IPR013154">
    <property type="entry name" value="ADH-like_N"/>
</dbReference>
<dbReference type="Pfam" id="PF00107">
    <property type="entry name" value="ADH_zinc_N"/>
    <property type="match status" value="1"/>
</dbReference>
<organism evidence="4 5">
    <name type="scientific">Kaistia hirudinis</name>
    <dbReference type="NCBI Taxonomy" id="1293440"/>
    <lineage>
        <taxon>Bacteria</taxon>
        <taxon>Pseudomonadati</taxon>
        <taxon>Pseudomonadota</taxon>
        <taxon>Alphaproteobacteria</taxon>
        <taxon>Hyphomicrobiales</taxon>
        <taxon>Kaistiaceae</taxon>
        <taxon>Kaistia</taxon>
    </lineage>
</organism>
<dbReference type="InterPro" id="IPR013149">
    <property type="entry name" value="ADH-like_C"/>
</dbReference>
<accession>A0A840AUJ9</accession>
<dbReference type="SUPFAM" id="SSF51735">
    <property type="entry name" value="NAD(P)-binding Rossmann-fold domains"/>
    <property type="match status" value="1"/>
</dbReference>
<dbReference type="GO" id="GO:0070402">
    <property type="term" value="F:NADPH binding"/>
    <property type="evidence" value="ECO:0007669"/>
    <property type="project" value="TreeGrafter"/>
</dbReference>
<evidence type="ECO:0000259" key="3">
    <source>
        <dbReference type="SMART" id="SM00829"/>
    </source>
</evidence>
<dbReference type="GO" id="GO:0016651">
    <property type="term" value="F:oxidoreductase activity, acting on NAD(P)H"/>
    <property type="evidence" value="ECO:0007669"/>
    <property type="project" value="TreeGrafter"/>
</dbReference>
<dbReference type="Gene3D" id="3.90.180.10">
    <property type="entry name" value="Medium-chain alcohol dehydrogenases, catalytic domain"/>
    <property type="match status" value="1"/>
</dbReference>
<dbReference type="PANTHER" id="PTHR48106:SF2">
    <property type="entry name" value="ZN2+-BINDING DEHYDROGENASE"/>
    <property type="match status" value="1"/>
</dbReference>
<keyword evidence="5" id="KW-1185">Reference proteome</keyword>
<protein>
    <submittedName>
        <fullName evidence="4">NADPH:quinone reductase-like Zn-dependent oxidoreductase</fullName>
    </submittedName>
</protein>
<dbReference type="Proteomes" id="UP000553963">
    <property type="component" value="Unassembled WGS sequence"/>
</dbReference>
<comment type="caution">
    <text evidence="4">The sequence shown here is derived from an EMBL/GenBank/DDBJ whole genome shotgun (WGS) entry which is preliminary data.</text>
</comment>
<dbReference type="SUPFAM" id="SSF50129">
    <property type="entry name" value="GroES-like"/>
    <property type="match status" value="1"/>
</dbReference>
<evidence type="ECO:0000313" key="5">
    <source>
        <dbReference type="Proteomes" id="UP000553963"/>
    </source>
</evidence>
<dbReference type="InterPro" id="IPR011032">
    <property type="entry name" value="GroES-like_sf"/>
</dbReference>
<evidence type="ECO:0000256" key="1">
    <source>
        <dbReference type="ARBA" id="ARBA00022857"/>
    </source>
</evidence>
<dbReference type="Pfam" id="PF08240">
    <property type="entry name" value="ADH_N"/>
    <property type="match status" value="1"/>
</dbReference>
<dbReference type="InterPro" id="IPR036291">
    <property type="entry name" value="NAD(P)-bd_dom_sf"/>
</dbReference>
<dbReference type="AlphaFoldDB" id="A0A840AUJ9"/>
<evidence type="ECO:0000313" key="4">
    <source>
        <dbReference type="EMBL" id="MBB3932893.1"/>
    </source>
</evidence>
<evidence type="ECO:0000256" key="2">
    <source>
        <dbReference type="ARBA" id="ARBA00023002"/>
    </source>
</evidence>
<keyword evidence="1" id="KW-0521">NADP</keyword>
<gene>
    <name evidence="4" type="ORF">GGR25_003957</name>
</gene>
<reference evidence="4 5" key="1">
    <citation type="submission" date="2020-08" db="EMBL/GenBank/DDBJ databases">
        <title>Genomic Encyclopedia of Type Strains, Phase IV (KMG-IV): sequencing the most valuable type-strain genomes for metagenomic binning, comparative biology and taxonomic classification.</title>
        <authorList>
            <person name="Goeker M."/>
        </authorList>
    </citation>
    <scope>NUCLEOTIDE SEQUENCE [LARGE SCALE GENOMIC DNA]</scope>
    <source>
        <strain evidence="4 5">DSM 25966</strain>
    </source>
</reference>
<keyword evidence="2" id="KW-0560">Oxidoreductase</keyword>
<dbReference type="RefSeq" id="WP_183400551.1">
    <property type="nucleotide sequence ID" value="NZ_JACIDS010000005.1"/>
</dbReference>
<name>A0A840AUJ9_9HYPH</name>